<comment type="caution">
    <text evidence="1">The sequence shown here is derived from an EMBL/GenBank/DDBJ whole genome shotgun (WGS) entry which is preliminary data.</text>
</comment>
<keyword evidence="2" id="KW-1185">Reference proteome</keyword>
<accession>A0ABV0ZY74</accession>
<name>A0ABV0ZY74_9TELE</name>
<dbReference type="EMBL" id="JAHRIP010075764">
    <property type="protein sequence ID" value="MEQ2310490.1"/>
    <property type="molecule type" value="Genomic_DNA"/>
</dbReference>
<protein>
    <submittedName>
        <fullName evidence="1">Uncharacterized protein</fullName>
    </submittedName>
</protein>
<dbReference type="Proteomes" id="UP001469553">
    <property type="component" value="Unassembled WGS sequence"/>
</dbReference>
<proteinExistence type="predicted"/>
<reference evidence="1 2" key="1">
    <citation type="submission" date="2021-06" db="EMBL/GenBank/DDBJ databases">
        <authorList>
            <person name="Palmer J.M."/>
        </authorList>
    </citation>
    <scope>NUCLEOTIDE SEQUENCE [LARGE SCALE GENOMIC DNA]</scope>
    <source>
        <strain evidence="1 2">AS_MEX2019</strain>
        <tissue evidence="1">Muscle</tissue>
    </source>
</reference>
<gene>
    <name evidence="1" type="ORF">AMECASPLE_009448</name>
</gene>
<evidence type="ECO:0000313" key="2">
    <source>
        <dbReference type="Proteomes" id="UP001469553"/>
    </source>
</evidence>
<organism evidence="1 2">
    <name type="scientific">Ameca splendens</name>
    <dbReference type="NCBI Taxonomy" id="208324"/>
    <lineage>
        <taxon>Eukaryota</taxon>
        <taxon>Metazoa</taxon>
        <taxon>Chordata</taxon>
        <taxon>Craniata</taxon>
        <taxon>Vertebrata</taxon>
        <taxon>Euteleostomi</taxon>
        <taxon>Actinopterygii</taxon>
        <taxon>Neopterygii</taxon>
        <taxon>Teleostei</taxon>
        <taxon>Neoteleostei</taxon>
        <taxon>Acanthomorphata</taxon>
        <taxon>Ovalentaria</taxon>
        <taxon>Atherinomorphae</taxon>
        <taxon>Cyprinodontiformes</taxon>
        <taxon>Goodeidae</taxon>
        <taxon>Ameca</taxon>
    </lineage>
</organism>
<evidence type="ECO:0000313" key="1">
    <source>
        <dbReference type="EMBL" id="MEQ2310490.1"/>
    </source>
</evidence>
<feature type="non-terminal residue" evidence="1">
    <location>
        <position position="54"/>
    </location>
</feature>
<sequence>MLNWNRDWRHSTVLERRRGGWSGEMMRSLGGLNRHCCGNGEQSRMMVSTLLRLW</sequence>